<name>A0A369B7X1_9FIRM</name>
<keyword evidence="2" id="KW-0472">Membrane</keyword>
<accession>A0A369B7X1</accession>
<dbReference type="AlphaFoldDB" id="A0A369B7X1"/>
<evidence type="ECO:0000256" key="2">
    <source>
        <dbReference type="SAM" id="Phobius"/>
    </source>
</evidence>
<feature type="transmembrane region" description="Helical" evidence="2">
    <location>
        <begin position="7"/>
        <end position="26"/>
    </location>
</feature>
<protein>
    <submittedName>
        <fullName evidence="3">Putative membrane protein</fullName>
    </submittedName>
</protein>
<feature type="transmembrane region" description="Helical" evidence="2">
    <location>
        <begin position="108"/>
        <end position="128"/>
    </location>
</feature>
<feature type="transmembrane region" description="Helical" evidence="2">
    <location>
        <begin position="143"/>
        <end position="171"/>
    </location>
</feature>
<dbReference type="InterPro" id="IPR010540">
    <property type="entry name" value="CmpB_TMEM229"/>
</dbReference>
<dbReference type="RefSeq" id="WP_170138082.1">
    <property type="nucleotide sequence ID" value="NZ_QPJT01000007.1"/>
</dbReference>
<dbReference type="Proteomes" id="UP000253034">
    <property type="component" value="Unassembled WGS sequence"/>
</dbReference>
<evidence type="ECO:0000313" key="4">
    <source>
        <dbReference type="Proteomes" id="UP000253034"/>
    </source>
</evidence>
<keyword evidence="1" id="KW-0175">Coiled coil</keyword>
<dbReference type="EMBL" id="QPJT01000007">
    <property type="protein sequence ID" value="RCX17620.1"/>
    <property type="molecule type" value="Genomic_DNA"/>
</dbReference>
<reference evidence="3 4" key="1">
    <citation type="submission" date="2018-07" db="EMBL/GenBank/DDBJ databases">
        <title>Genomic Encyclopedia of Type Strains, Phase IV (KMG-IV): sequencing the most valuable type-strain genomes for metagenomic binning, comparative biology and taxonomic classification.</title>
        <authorList>
            <person name="Goeker M."/>
        </authorList>
    </citation>
    <scope>NUCLEOTIDE SEQUENCE [LARGE SCALE GENOMIC DNA]</scope>
    <source>
        <strain evidence="3 4">DSM 27016</strain>
    </source>
</reference>
<organism evidence="3 4">
    <name type="scientific">Anaerobacterium chartisolvens</name>
    <dbReference type="NCBI Taxonomy" id="1297424"/>
    <lineage>
        <taxon>Bacteria</taxon>
        <taxon>Bacillati</taxon>
        <taxon>Bacillota</taxon>
        <taxon>Clostridia</taxon>
        <taxon>Eubacteriales</taxon>
        <taxon>Oscillospiraceae</taxon>
        <taxon>Anaerobacterium</taxon>
    </lineage>
</organism>
<feature type="transmembrane region" description="Helical" evidence="2">
    <location>
        <begin position="38"/>
        <end position="61"/>
    </location>
</feature>
<sequence>MADFRDVFFYFVFYALVGWCIETIYVSILEKRFVNRGFLNGPFCPVYGFGFLIVIAMLTPIKQNLPVLFIGSIVLTSALEYLTGFALEKIFNHTWWDYSHKAFNLKGRICLSNSLIWGILSVVTLHFLHPQIKRLIGLIDPRYHIIIIASLSAYFAADAAFSVISVVGLNLKLKQLHYISSDIKESLKRLKESTSEKTAELEAAVLELKSRYEELLDRRNISHSRLINAFPSLKSRRFGSMLEEIKDSLASKREKLRHSIKSRIGR</sequence>
<keyword evidence="4" id="KW-1185">Reference proteome</keyword>
<keyword evidence="2" id="KW-0812">Transmembrane</keyword>
<gene>
    <name evidence="3" type="ORF">DFR58_107167</name>
</gene>
<evidence type="ECO:0000256" key="1">
    <source>
        <dbReference type="SAM" id="Coils"/>
    </source>
</evidence>
<evidence type="ECO:0000313" key="3">
    <source>
        <dbReference type="EMBL" id="RCX17620.1"/>
    </source>
</evidence>
<keyword evidence="2" id="KW-1133">Transmembrane helix</keyword>
<dbReference type="Pfam" id="PF06541">
    <property type="entry name" value="ABC_trans_CmpB"/>
    <property type="match status" value="1"/>
</dbReference>
<feature type="transmembrane region" description="Helical" evidence="2">
    <location>
        <begin position="67"/>
        <end position="87"/>
    </location>
</feature>
<proteinExistence type="predicted"/>
<comment type="caution">
    <text evidence="3">The sequence shown here is derived from an EMBL/GenBank/DDBJ whole genome shotgun (WGS) entry which is preliminary data.</text>
</comment>
<feature type="coiled-coil region" evidence="1">
    <location>
        <begin position="184"/>
        <end position="218"/>
    </location>
</feature>